<evidence type="ECO:0000259" key="1">
    <source>
        <dbReference type="Pfam" id="PF20231"/>
    </source>
</evidence>
<dbReference type="GeneID" id="33562259"/>
<keyword evidence="3" id="KW-1185">Reference proteome</keyword>
<feature type="domain" description="DUF6589" evidence="1">
    <location>
        <begin position="2"/>
        <end position="204"/>
    </location>
</feature>
<dbReference type="InParanoid" id="A0A1Y2G9D5"/>
<evidence type="ECO:0000313" key="3">
    <source>
        <dbReference type="Proteomes" id="UP000193648"/>
    </source>
</evidence>
<gene>
    <name evidence="2" type="ORF">BCR41DRAFT_295371</name>
</gene>
<evidence type="ECO:0000313" key="2">
    <source>
        <dbReference type="EMBL" id="ORY95118.1"/>
    </source>
</evidence>
<dbReference type="AlphaFoldDB" id="A0A1Y2G9D5"/>
<dbReference type="Pfam" id="PF20231">
    <property type="entry name" value="DUF6589"/>
    <property type="match status" value="1"/>
</dbReference>
<dbReference type="EMBL" id="MCFF01000085">
    <property type="protein sequence ID" value="ORY95118.1"/>
    <property type="molecule type" value="Genomic_DNA"/>
</dbReference>
<comment type="caution">
    <text evidence="2">The sequence shown here is derived from an EMBL/GenBank/DDBJ whole genome shotgun (WGS) entry which is preliminary data.</text>
</comment>
<feature type="non-terminal residue" evidence="2">
    <location>
        <position position="1"/>
    </location>
</feature>
<sequence>LRAADTTSFSRMQWALPVIQLFHLQMVLCGTILRTHYGSFSSPGSLGFIISMLERKRLGMDTSNFHAADELIRHTFDAMVRRLWEVEFGLEISDMRAYECGLESHGRSGNGRVQMFERVNAVVQKCLRNASRVVMENNANANAVLFLRDTLAYIELGTAIKVGDVGRIKNVLETITVMFQAGGMKNYARELLRLAYGIHHGWSEQ</sequence>
<name>A0A1Y2G9D5_9FUNG</name>
<accession>A0A1Y2G9D5</accession>
<dbReference type="RefSeq" id="XP_021875325.1">
    <property type="nucleotide sequence ID" value="XM_022020415.1"/>
</dbReference>
<protein>
    <recommendedName>
        <fullName evidence="1">DUF6589 domain-containing protein</fullName>
    </recommendedName>
</protein>
<dbReference type="InterPro" id="IPR046496">
    <property type="entry name" value="DUF6589"/>
</dbReference>
<proteinExistence type="predicted"/>
<feature type="non-terminal residue" evidence="2">
    <location>
        <position position="205"/>
    </location>
</feature>
<dbReference type="OrthoDB" id="4743193at2759"/>
<reference evidence="2 3" key="1">
    <citation type="submission" date="2016-07" db="EMBL/GenBank/DDBJ databases">
        <title>Pervasive Adenine N6-methylation of Active Genes in Fungi.</title>
        <authorList>
            <consortium name="DOE Joint Genome Institute"/>
            <person name="Mondo S.J."/>
            <person name="Dannebaum R.O."/>
            <person name="Kuo R.C."/>
            <person name="Labutti K."/>
            <person name="Haridas S."/>
            <person name="Kuo A."/>
            <person name="Salamov A."/>
            <person name="Ahrendt S.R."/>
            <person name="Lipzen A."/>
            <person name="Sullivan W."/>
            <person name="Andreopoulos W.B."/>
            <person name="Clum A."/>
            <person name="Lindquist E."/>
            <person name="Daum C."/>
            <person name="Ramamoorthy G.K."/>
            <person name="Gryganskyi A."/>
            <person name="Culley D."/>
            <person name="Magnuson J.K."/>
            <person name="James T.Y."/>
            <person name="O'Malley M.A."/>
            <person name="Stajich J.E."/>
            <person name="Spatafora J.W."/>
            <person name="Visel A."/>
            <person name="Grigoriev I.V."/>
        </authorList>
    </citation>
    <scope>NUCLEOTIDE SEQUENCE [LARGE SCALE GENOMIC DNA]</scope>
    <source>
        <strain evidence="2 3">NRRL 3116</strain>
    </source>
</reference>
<organism evidence="2 3">
    <name type="scientific">Lobosporangium transversale</name>
    <dbReference type="NCBI Taxonomy" id="64571"/>
    <lineage>
        <taxon>Eukaryota</taxon>
        <taxon>Fungi</taxon>
        <taxon>Fungi incertae sedis</taxon>
        <taxon>Mucoromycota</taxon>
        <taxon>Mortierellomycotina</taxon>
        <taxon>Mortierellomycetes</taxon>
        <taxon>Mortierellales</taxon>
        <taxon>Mortierellaceae</taxon>
        <taxon>Lobosporangium</taxon>
    </lineage>
</organism>
<dbReference type="Proteomes" id="UP000193648">
    <property type="component" value="Unassembled WGS sequence"/>
</dbReference>